<organism evidence="1">
    <name type="scientific">marine sediment metagenome</name>
    <dbReference type="NCBI Taxonomy" id="412755"/>
    <lineage>
        <taxon>unclassified sequences</taxon>
        <taxon>metagenomes</taxon>
        <taxon>ecological metagenomes</taxon>
    </lineage>
</organism>
<sequence length="72" mass="8141">MKIILENEQTEDKKPIVSLTMDGIHIGTIFEATVSNDNDRNDFEKKNGIYNILSSSKETTAIIWNAELKGEK</sequence>
<dbReference type="AlphaFoldDB" id="A0A0F9QQ12"/>
<comment type="caution">
    <text evidence="1">The sequence shown here is derived from an EMBL/GenBank/DDBJ whole genome shotgun (WGS) entry which is preliminary data.</text>
</comment>
<proteinExistence type="predicted"/>
<protein>
    <submittedName>
        <fullName evidence="1">Uncharacterized protein</fullName>
    </submittedName>
</protein>
<reference evidence="1" key="1">
    <citation type="journal article" date="2015" name="Nature">
        <title>Complex archaea that bridge the gap between prokaryotes and eukaryotes.</title>
        <authorList>
            <person name="Spang A."/>
            <person name="Saw J.H."/>
            <person name="Jorgensen S.L."/>
            <person name="Zaremba-Niedzwiedzka K."/>
            <person name="Martijn J."/>
            <person name="Lind A.E."/>
            <person name="van Eijk R."/>
            <person name="Schleper C."/>
            <person name="Guy L."/>
            <person name="Ettema T.J."/>
        </authorList>
    </citation>
    <scope>NUCLEOTIDE SEQUENCE</scope>
</reference>
<evidence type="ECO:0000313" key="1">
    <source>
        <dbReference type="EMBL" id="KKN44524.1"/>
    </source>
</evidence>
<name>A0A0F9QQ12_9ZZZZ</name>
<dbReference type="EMBL" id="LAZR01001445">
    <property type="protein sequence ID" value="KKN44524.1"/>
    <property type="molecule type" value="Genomic_DNA"/>
</dbReference>
<accession>A0A0F9QQ12</accession>
<gene>
    <name evidence="1" type="ORF">LCGC14_0692040</name>
</gene>